<dbReference type="AlphaFoldDB" id="A0A016UTJ2"/>
<organism evidence="1 2">
    <name type="scientific">Ancylostoma ceylanicum</name>
    <dbReference type="NCBI Taxonomy" id="53326"/>
    <lineage>
        <taxon>Eukaryota</taxon>
        <taxon>Metazoa</taxon>
        <taxon>Ecdysozoa</taxon>
        <taxon>Nematoda</taxon>
        <taxon>Chromadorea</taxon>
        <taxon>Rhabditida</taxon>
        <taxon>Rhabditina</taxon>
        <taxon>Rhabditomorpha</taxon>
        <taxon>Strongyloidea</taxon>
        <taxon>Ancylostomatidae</taxon>
        <taxon>Ancylostomatinae</taxon>
        <taxon>Ancylostoma</taxon>
    </lineage>
</organism>
<comment type="caution">
    <text evidence="1">The sequence shown here is derived from an EMBL/GenBank/DDBJ whole genome shotgun (WGS) entry which is preliminary data.</text>
</comment>
<evidence type="ECO:0000313" key="1">
    <source>
        <dbReference type="EMBL" id="EYC17813.1"/>
    </source>
</evidence>
<name>A0A016UTJ2_9BILA</name>
<gene>
    <name evidence="1" type="primary">Acey_s0029.g1882</name>
    <name evidence="1" type="ORF">Y032_0029g1882</name>
</gene>
<evidence type="ECO:0000313" key="2">
    <source>
        <dbReference type="Proteomes" id="UP000024635"/>
    </source>
</evidence>
<dbReference type="Proteomes" id="UP000024635">
    <property type="component" value="Unassembled WGS sequence"/>
</dbReference>
<sequence>MVINGSRQPVAPKYHIGSYELKLSHQVRDLGILYTDSLDFDEYIQRRLTLLNASTLALRRTIYDLNSLYNSFAGNIDFDYREIFTLSNFNNFTRGHPFRLTRPLSCSHSIPGHFHVLITYSFLYSLLCVFRSHFLFVSLSHMCRILSLNGDHQLASARRLAGNFANRVILSDAFREEKHA</sequence>
<dbReference type="EMBL" id="JARK01001365">
    <property type="protein sequence ID" value="EYC17813.1"/>
    <property type="molecule type" value="Genomic_DNA"/>
</dbReference>
<keyword evidence="2" id="KW-1185">Reference proteome</keyword>
<proteinExistence type="predicted"/>
<protein>
    <submittedName>
        <fullName evidence="1">Uncharacterized protein</fullName>
    </submittedName>
</protein>
<reference evidence="2" key="1">
    <citation type="journal article" date="2015" name="Nat. Genet.">
        <title>The genome and transcriptome of the zoonotic hookworm Ancylostoma ceylanicum identify infection-specific gene families.</title>
        <authorList>
            <person name="Schwarz E.M."/>
            <person name="Hu Y."/>
            <person name="Antoshechkin I."/>
            <person name="Miller M.M."/>
            <person name="Sternberg P.W."/>
            <person name="Aroian R.V."/>
        </authorList>
    </citation>
    <scope>NUCLEOTIDE SEQUENCE</scope>
    <source>
        <strain evidence="2">HY135</strain>
    </source>
</reference>
<accession>A0A016UTJ2</accession>